<keyword evidence="2" id="KW-1185">Reference proteome</keyword>
<reference evidence="1" key="1">
    <citation type="submission" date="2021-03" db="EMBL/GenBank/DDBJ databases">
        <title>Evolutionary priming and transition to the ectomycorrhizal habit in an iconic lineage of mushroom-forming fungi: is preadaptation a requirement?</title>
        <authorList>
            <consortium name="DOE Joint Genome Institute"/>
            <person name="Looney B.P."/>
            <person name="Miyauchi S."/>
            <person name="Morin E."/>
            <person name="Drula E."/>
            <person name="Courty P.E."/>
            <person name="Chicoki N."/>
            <person name="Fauchery L."/>
            <person name="Kohler A."/>
            <person name="Kuo A."/>
            <person name="LaButti K."/>
            <person name="Pangilinan J."/>
            <person name="Lipzen A."/>
            <person name="Riley R."/>
            <person name="Andreopoulos W."/>
            <person name="He G."/>
            <person name="Johnson J."/>
            <person name="Barry K.W."/>
            <person name="Grigoriev I.V."/>
            <person name="Nagy L."/>
            <person name="Hibbett D."/>
            <person name="Henrissat B."/>
            <person name="Matheny P.B."/>
            <person name="Labbe J."/>
            <person name="Martin A.F."/>
        </authorList>
    </citation>
    <scope>NUCLEOTIDE SEQUENCE</scope>
    <source>
        <strain evidence="1">BPL698</strain>
    </source>
</reference>
<proteinExistence type="predicted"/>
<dbReference type="Proteomes" id="UP001207468">
    <property type="component" value="Unassembled WGS sequence"/>
</dbReference>
<comment type="caution">
    <text evidence="1">The sequence shown here is derived from an EMBL/GenBank/DDBJ whole genome shotgun (WGS) entry which is preliminary data.</text>
</comment>
<gene>
    <name evidence="1" type="ORF">F5148DRAFT_214829</name>
</gene>
<dbReference type="EMBL" id="JAGFNK010000165">
    <property type="protein sequence ID" value="KAI9462676.1"/>
    <property type="molecule type" value="Genomic_DNA"/>
</dbReference>
<name>A0ACC0U5A0_9AGAM</name>
<protein>
    <submittedName>
        <fullName evidence="1">Uncharacterized protein</fullName>
    </submittedName>
</protein>
<organism evidence="1 2">
    <name type="scientific">Russula earlei</name>
    <dbReference type="NCBI Taxonomy" id="71964"/>
    <lineage>
        <taxon>Eukaryota</taxon>
        <taxon>Fungi</taxon>
        <taxon>Dikarya</taxon>
        <taxon>Basidiomycota</taxon>
        <taxon>Agaricomycotina</taxon>
        <taxon>Agaricomycetes</taxon>
        <taxon>Russulales</taxon>
        <taxon>Russulaceae</taxon>
        <taxon>Russula</taxon>
    </lineage>
</organism>
<accession>A0ACC0U5A0</accession>
<sequence>MMSGSLFGDWPHIGAGSLGSIRANAWMPSSSFPLCFAFGTGYQPTAFSPPLSDFHFQSTITTMRTSPIVAFICLAMGVAPSFSLPSISLRRTHSLKSGGRDHVGTSQNGSNSGQRPMYHDYPKYPPNTLVSAGIGPEKSLQDFQNQSPRRHSTWPPPKLIN</sequence>
<evidence type="ECO:0000313" key="2">
    <source>
        <dbReference type="Proteomes" id="UP001207468"/>
    </source>
</evidence>
<evidence type="ECO:0000313" key="1">
    <source>
        <dbReference type="EMBL" id="KAI9462676.1"/>
    </source>
</evidence>